<evidence type="ECO:0000313" key="3">
    <source>
        <dbReference type="Proteomes" id="UP000799779"/>
    </source>
</evidence>
<dbReference type="EMBL" id="ML977649">
    <property type="protein sequence ID" value="KAF1994943.1"/>
    <property type="molecule type" value="Genomic_DNA"/>
</dbReference>
<feature type="transmembrane region" description="Helical" evidence="1">
    <location>
        <begin position="96"/>
        <end position="114"/>
    </location>
</feature>
<feature type="transmembrane region" description="Helical" evidence="1">
    <location>
        <begin position="205"/>
        <end position="226"/>
    </location>
</feature>
<reference evidence="2" key="1">
    <citation type="journal article" date="2020" name="Stud. Mycol.">
        <title>101 Dothideomycetes genomes: a test case for predicting lifestyles and emergence of pathogens.</title>
        <authorList>
            <person name="Haridas S."/>
            <person name="Albert R."/>
            <person name="Binder M."/>
            <person name="Bloem J."/>
            <person name="Labutti K."/>
            <person name="Salamov A."/>
            <person name="Andreopoulos B."/>
            <person name="Baker S."/>
            <person name="Barry K."/>
            <person name="Bills G."/>
            <person name="Bluhm B."/>
            <person name="Cannon C."/>
            <person name="Castanera R."/>
            <person name="Culley D."/>
            <person name="Daum C."/>
            <person name="Ezra D."/>
            <person name="Gonzalez J."/>
            <person name="Henrissat B."/>
            <person name="Kuo A."/>
            <person name="Liang C."/>
            <person name="Lipzen A."/>
            <person name="Lutzoni F."/>
            <person name="Magnuson J."/>
            <person name="Mondo S."/>
            <person name="Nolan M."/>
            <person name="Ohm R."/>
            <person name="Pangilinan J."/>
            <person name="Park H.-J."/>
            <person name="Ramirez L."/>
            <person name="Alfaro M."/>
            <person name="Sun H."/>
            <person name="Tritt A."/>
            <person name="Yoshinaga Y."/>
            <person name="Zwiers L.-H."/>
            <person name="Turgeon B."/>
            <person name="Goodwin S."/>
            <person name="Spatafora J."/>
            <person name="Crous P."/>
            <person name="Grigoriev I."/>
        </authorList>
    </citation>
    <scope>NUCLEOTIDE SEQUENCE</scope>
    <source>
        <strain evidence="2">CBS 123094</strain>
    </source>
</reference>
<feature type="transmembrane region" description="Helical" evidence="1">
    <location>
        <begin position="65"/>
        <end position="84"/>
    </location>
</feature>
<feature type="transmembrane region" description="Helical" evidence="1">
    <location>
        <begin position="135"/>
        <end position="157"/>
    </location>
</feature>
<protein>
    <submittedName>
        <fullName evidence="2">Uncharacterized protein</fullName>
    </submittedName>
</protein>
<keyword evidence="3" id="KW-1185">Reference proteome</keyword>
<dbReference type="AlphaFoldDB" id="A0A6A5VZJ4"/>
<dbReference type="Proteomes" id="UP000799779">
    <property type="component" value="Unassembled WGS sequence"/>
</dbReference>
<proteinExistence type="predicted"/>
<sequence length="268" mass="30995">MPSPALRPILSTILYHYFFCCITLPTTLLTAPFTFLSWWHQSTPFPWLRRAVPLWIPIVAYRWNFLRELGALVVGVGAVGWIWGVRWRAEIHPFHPLPSILLTTLLAFSSLTSLSHEISRCYFLLHRPGPARDHYLQLFVWGVFDMFFAVSLAYYFWGGDWDRVVRGRGFGKVYQHGDGYSVGYGYSVGHVGTPGYGRAGNGPRWWIMFFMLGVMGVWTFVAWVDWRWAKVFLEMRERRVVEEMEDGRSDSVGTDWNVDVDGEVLWGG</sequence>
<name>A0A6A5VZJ4_9PLEO</name>
<keyword evidence="1" id="KW-1133">Transmembrane helix</keyword>
<feature type="transmembrane region" description="Helical" evidence="1">
    <location>
        <begin position="15"/>
        <end position="39"/>
    </location>
</feature>
<evidence type="ECO:0000256" key="1">
    <source>
        <dbReference type="SAM" id="Phobius"/>
    </source>
</evidence>
<keyword evidence="1" id="KW-0812">Transmembrane</keyword>
<evidence type="ECO:0000313" key="2">
    <source>
        <dbReference type="EMBL" id="KAF1994943.1"/>
    </source>
</evidence>
<keyword evidence="1" id="KW-0472">Membrane</keyword>
<gene>
    <name evidence="2" type="ORF">P154DRAFT_581375</name>
</gene>
<organism evidence="2 3">
    <name type="scientific">Amniculicola lignicola CBS 123094</name>
    <dbReference type="NCBI Taxonomy" id="1392246"/>
    <lineage>
        <taxon>Eukaryota</taxon>
        <taxon>Fungi</taxon>
        <taxon>Dikarya</taxon>
        <taxon>Ascomycota</taxon>
        <taxon>Pezizomycotina</taxon>
        <taxon>Dothideomycetes</taxon>
        <taxon>Pleosporomycetidae</taxon>
        <taxon>Pleosporales</taxon>
        <taxon>Amniculicolaceae</taxon>
        <taxon>Amniculicola</taxon>
    </lineage>
</organism>
<accession>A0A6A5VZJ4</accession>